<dbReference type="InterPro" id="IPR052929">
    <property type="entry name" value="RNase_H-like_EbsB-rel"/>
</dbReference>
<dbReference type="OrthoDB" id="1113405at2759"/>
<keyword evidence="2" id="KW-1185">Reference proteome</keyword>
<dbReference type="CDD" id="cd06222">
    <property type="entry name" value="RNase_H_like"/>
    <property type="match status" value="1"/>
</dbReference>
<accession>A0A9W3DFE3</accession>
<dbReference type="InterPro" id="IPR002156">
    <property type="entry name" value="RNaseH_domain"/>
</dbReference>
<evidence type="ECO:0000259" key="1">
    <source>
        <dbReference type="Pfam" id="PF13456"/>
    </source>
</evidence>
<dbReference type="InterPro" id="IPR036397">
    <property type="entry name" value="RNaseH_sf"/>
</dbReference>
<gene>
    <name evidence="3" type="primary">LOC130510112</name>
</gene>
<dbReference type="GeneID" id="130510112"/>
<name>A0A9W3DFE3_RAPSA</name>
<dbReference type="KEGG" id="rsz:130510112"/>
<reference evidence="2" key="1">
    <citation type="journal article" date="2019" name="Database">
        <title>The radish genome database (RadishGD): an integrated information resource for radish genomics.</title>
        <authorList>
            <person name="Yu H.J."/>
            <person name="Baek S."/>
            <person name="Lee Y.J."/>
            <person name="Cho A."/>
            <person name="Mun J.H."/>
        </authorList>
    </citation>
    <scope>NUCLEOTIDE SEQUENCE [LARGE SCALE GENOMIC DNA]</scope>
    <source>
        <strain evidence="2">cv. WK10039</strain>
    </source>
</reference>
<dbReference type="InterPro" id="IPR044730">
    <property type="entry name" value="RNase_H-like_dom_plant"/>
</dbReference>
<dbReference type="GO" id="GO:0003676">
    <property type="term" value="F:nucleic acid binding"/>
    <property type="evidence" value="ECO:0007669"/>
    <property type="project" value="InterPro"/>
</dbReference>
<organism evidence="2 3">
    <name type="scientific">Raphanus sativus</name>
    <name type="common">Radish</name>
    <name type="synonym">Raphanus raphanistrum var. sativus</name>
    <dbReference type="NCBI Taxonomy" id="3726"/>
    <lineage>
        <taxon>Eukaryota</taxon>
        <taxon>Viridiplantae</taxon>
        <taxon>Streptophyta</taxon>
        <taxon>Embryophyta</taxon>
        <taxon>Tracheophyta</taxon>
        <taxon>Spermatophyta</taxon>
        <taxon>Magnoliopsida</taxon>
        <taxon>eudicotyledons</taxon>
        <taxon>Gunneridae</taxon>
        <taxon>Pentapetalae</taxon>
        <taxon>rosids</taxon>
        <taxon>malvids</taxon>
        <taxon>Brassicales</taxon>
        <taxon>Brassicaceae</taxon>
        <taxon>Brassiceae</taxon>
        <taxon>Raphanus</taxon>
    </lineage>
</organism>
<dbReference type="GO" id="GO:0004523">
    <property type="term" value="F:RNA-DNA hybrid ribonuclease activity"/>
    <property type="evidence" value="ECO:0007669"/>
    <property type="project" value="InterPro"/>
</dbReference>
<dbReference type="PANTHER" id="PTHR47074:SF11">
    <property type="entry name" value="REVERSE TRANSCRIPTASE-LIKE PROTEIN"/>
    <property type="match status" value="1"/>
</dbReference>
<protein>
    <submittedName>
        <fullName evidence="3">Uncharacterized protein LOC130510112</fullName>
    </submittedName>
</protein>
<proteinExistence type="predicted"/>
<dbReference type="Gene3D" id="3.30.420.10">
    <property type="entry name" value="Ribonuclease H-like superfamily/Ribonuclease H"/>
    <property type="match status" value="1"/>
</dbReference>
<evidence type="ECO:0000313" key="2">
    <source>
        <dbReference type="Proteomes" id="UP000504610"/>
    </source>
</evidence>
<dbReference type="InterPro" id="IPR012337">
    <property type="entry name" value="RNaseH-like_sf"/>
</dbReference>
<evidence type="ECO:0000313" key="3">
    <source>
        <dbReference type="RefSeq" id="XP_056862438.1"/>
    </source>
</evidence>
<dbReference type="Pfam" id="PF13456">
    <property type="entry name" value="RVT_3"/>
    <property type="match status" value="1"/>
</dbReference>
<dbReference type="PANTHER" id="PTHR47074">
    <property type="entry name" value="BNAC02G40300D PROTEIN"/>
    <property type="match status" value="1"/>
</dbReference>
<dbReference type="Proteomes" id="UP000504610">
    <property type="component" value="Chromosome 3"/>
</dbReference>
<dbReference type="SUPFAM" id="SSF53098">
    <property type="entry name" value="Ribonuclease H-like"/>
    <property type="match status" value="1"/>
</dbReference>
<reference evidence="3" key="2">
    <citation type="submission" date="2025-08" db="UniProtKB">
        <authorList>
            <consortium name="RefSeq"/>
        </authorList>
    </citation>
    <scope>IDENTIFICATION</scope>
    <source>
        <tissue evidence="3">Leaf</tissue>
    </source>
</reference>
<dbReference type="RefSeq" id="XP_056862438.1">
    <property type="nucleotide sequence ID" value="XM_057006458.1"/>
</dbReference>
<feature type="domain" description="RNase H type-1" evidence="1">
    <location>
        <begin position="17"/>
        <end position="137"/>
    </location>
</feature>
<dbReference type="AlphaFoldDB" id="A0A9W3DFE3"/>
<sequence length="144" mass="15914">MPPRSNHHDNVRLICKTDTAWSKDRLISGSAWIFSGAQLLNPIEGSSIEEYVRSPLVAEAMAVRSALCMAQSMEITALRVFSDNRTLIRAISGNTQSKEIIGIVKDIRLISSEFACISFSHLPRSENAVSDLLAKRALQAHLHL</sequence>